<organism evidence="2 5">
    <name type="scientific">Pediococcus damnosus</name>
    <dbReference type="NCBI Taxonomy" id="51663"/>
    <lineage>
        <taxon>Bacteria</taxon>
        <taxon>Bacillati</taxon>
        <taxon>Bacillota</taxon>
        <taxon>Bacilli</taxon>
        <taxon>Lactobacillales</taxon>
        <taxon>Lactobacillaceae</taxon>
        <taxon>Pediococcus</taxon>
    </lineage>
</organism>
<dbReference type="Proteomes" id="UP000076244">
    <property type="component" value="Chromosome"/>
</dbReference>
<dbReference type="AlphaFoldDB" id="A0A0R2HA81"/>
<keyword evidence="4" id="KW-1185">Reference proteome</keyword>
<evidence type="ECO:0000313" key="3">
    <source>
        <dbReference type="EMBL" id="AMV67459.1"/>
    </source>
</evidence>
<dbReference type="KEGG" id="pdm:ADU72_1532"/>
<dbReference type="InterPro" id="IPR005189">
    <property type="entry name" value="Focal_adhesion_kin_target_dom"/>
</dbReference>
<evidence type="ECO:0000313" key="5">
    <source>
        <dbReference type="Proteomes" id="UP000076405"/>
    </source>
</evidence>
<evidence type="ECO:0000259" key="1">
    <source>
        <dbReference type="Pfam" id="PF03623"/>
    </source>
</evidence>
<name>A0A0R2HA81_9LACO</name>
<dbReference type="Pfam" id="PF03623">
    <property type="entry name" value="Focal_AT"/>
    <property type="match status" value="1"/>
</dbReference>
<dbReference type="EMBL" id="CP012288">
    <property type="protein sequence ID" value="AMV67459.1"/>
    <property type="molecule type" value="Genomic_DNA"/>
</dbReference>
<sequence>MRKVNPQGYVNLIGNVMDKTDEMGKQVDPHFQNLKKTQALKGIDSLGERDLHEIVSNFKEAVDLYQKNVQTLKNAKPPVQVLGRHKQFVSAYQTYAADCEKMLESIDEKNRSLDSTMFAQAEQAQDKDMEAVSKGFDRIMHMMVG</sequence>
<gene>
    <name evidence="2" type="ORF">ADU70_1167</name>
    <name evidence="3" type="ORF">ADU72_1532</name>
</gene>
<accession>A0A0R2HA81</accession>
<dbReference type="GO" id="GO:0005925">
    <property type="term" value="C:focal adhesion"/>
    <property type="evidence" value="ECO:0007669"/>
    <property type="project" value="InterPro"/>
</dbReference>
<dbReference type="RefSeq" id="WP_046871996.1">
    <property type="nucleotide sequence ID" value="NZ_BAAAXI010000142.1"/>
</dbReference>
<dbReference type="GO" id="GO:0007172">
    <property type="term" value="P:signal complex assembly"/>
    <property type="evidence" value="ECO:0007669"/>
    <property type="project" value="InterPro"/>
</dbReference>
<dbReference type="GeneID" id="57276219"/>
<dbReference type="Proteomes" id="UP000076405">
    <property type="component" value="Chromosome"/>
</dbReference>
<protein>
    <recommendedName>
        <fullName evidence="1">Focal AT domain-containing protein</fullName>
    </recommendedName>
</protein>
<reference evidence="4 5" key="1">
    <citation type="journal article" date="2016" name="PLoS ONE">
        <title>The Identification of Novel Diagnostic Marker Genes for the Detection of Beer Spoiling Pediococcus damnosus Strains Using the BlAst Diagnostic Gene findEr.</title>
        <authorList>
            <person name="Behr J."/>
            <person name="Geissler A.J."/>
            <person name="Schmid J."/>
            <person name="Zehe A."/>
            <person name="Vogel R.F."/>
        </authorList>
    </citation>
    <scope>NUCLEOTIDE SEQUENCE [LARGE SCALE GENOMIC DNA]</scope>
    <source>
        <strain evidence="2 5">TMW 2.1533</strain>
        <strain evidence="3 4">TMW 2.1535</strain>
    </source>
</reference>
<feature type="domain" description="Focal AT" evidence="1">
    <location>
        <begin position="3"/>
        <end position="108"/>
    </location>
</feature>
<evidence type="ECO:0000313" key="4">
    <source>
        <dbReference type="Proteomes" id="UP000076244"/>
    </source>
</evidence>
<dbReference type="GO" id="GO:0004713">
    <property type="term" value="F:protein tyrosine kinase activity"/>
    <property type="evidence" value="ECO:0007669"/>
    <property type="project" value="InterPro"/>
</dbReference>
<proteinExistence type="predicted"/>
<evidence type="ECO:0000313" key="2">
    <source>
        <dbReference type="EMBL" id="AMV62659.1"/>
    </source>
</evidence>
<dbReference type="EMBL" id="CP012275">
    <property type="protein sequence ID" value="AMV62659.1"/>
    <property type="molecule type" value="Genomic_DNA"/>
</dbReference>
<dbReference type="OrthoDB" id="2146076at2"/>